<dbReference type="InterPro" id="IPR041677">
    <property type="entry name" value="DNA2/NAM7_AAA_11"/>
</dbReference>
<keyword evidence="7" id="KW-0235">DNA replication</keyword>
<comment type="catalytic activity">
    <reaction evidence="22">
        <text>ATP + H2O = ADP + phosphate + H(+)</text>
        <dbReference type="Rhea" id="RHEA:13065"/>
        <dbReference type="ChEBI" id="CHEBI:15377"/>
        <dbReference type="ChEBI" id="CHEBI:15378"/>
        <dbReference type="ChEBI" id="CHEBI:30616"/>
        <dbReference type="ChEBI" id="CHEBI:43474"/>
        <dbReference type="ChEBI" id="CHEBI:456216"/>
        <dbReference type="EC" id="3.6.4.12"/>
    </reaction>
</comment>
<feature type="compositionally biased region" description="Low complexity" evidence="23">
    <location>
        <begin position="18"/>
        <end position="29"/>
    </location>
</feature>
<keyword evidence="21" id="KW-0511">Multifunctional enzyme</keyword>
<evidence type="ECO:0000256" key="17">
    <source>
        <dbReference type="ARBA" id="ARBA00023014"/>
    </source>
</evidence>
<dbReference type="GO" id="GO:0016787">
    <property type="term" value="F:hydrolase activity"/>
    <property type="evidence" value="ECO:0007669"/>
    <property type="project" value="UniProtKB-KW"/>
</dbReference>
<dbReference type="InterPro" id="IPR014808">
    <property type="entry name" value="DNA_replication_fac_Dna2_N"/>
</dbReference>
<evidence type="ECO:0000259" key="25">
    <source>
        <dbReference type="Pfam" id="PF13086"/>
    </source>
</evidence>
<keyword evidence="19" id="KW-0234">DNA repair</keyword>
<dbReference type="FunFam" id="3.40.50.300:FF:000789">
    <property type="entry name" value="DNA replication ATP-dependent helicase/nuclease DNA2"/>
    <property type="match status" value="1"/>
</dbReference>
<keyword evidence="6" id="KW-0004">4Fe-4S</keyword>
<dbReference type="Gene3D" id="3.90.320.10">
    <property type="match status" value="1"/>
</dbReference>
<dbReference type="Pfam" id="PF13087">
    <property type="entry name" value="AAA_12"/>
    <property type="match status" value="1"/>
</dbReference>
<keyword evidence="11" id="KW-0255">Endonuclease</keyword>
<dbReference type="GO" id="GO:0017116">
    <property type="term" value="F:single-stranded DNA helicase activity"/>
    <property type="evidence" value="ECO:0007669"/>
    <property type="project" value="InterPro"/>
</dbReference>
<evidence type="ECO:0000256" key="18">
    <source>
        <dbReference type="ARBA" id="ARBA00023125"/>
    </source>
</evidence>
<evidence type="ECO:0000256" key="15">
    <source>
        <dbReference type="ARBA" id="ARBA00022840"/>
    </source>
</evidence>
<comment type="subcellular location">
    <subcellularLocation>
        <location evidence="2">Nucleus</location>
    </subcellularLocation>
</comment>
<dbReference type="InterPro" id="IPR027417">
    <property type="entry name" value="P-loop_NTPase"/>
</dbReference>
<evidence type="ECO:0000256" key="9">
    <source>
        <dbReference type="ARBA" id="ARBA00022723"/>
    </source>
</evidence>
<evidence type="ECO:0000256" key="12">
    <source>
        <dbReference type="ARBA" id="ARBA00022763"/>
    </source>
</evidence>
<dbReference type="EC" id="3.6.4.12" evidence="4"/>
<keyword evidence="10" id="KW-0547">Nucleotide-binding</keyword>
<dbReference type="PANTHER" id="PTHR43788">
    <property type="entry name" value="DNA2/NAM7 HELICASE FAMILY MEMBER"/>
    <property type="match status" value="1"/>
</dbReference>
<dbReference type="STRING" id="200324.A0A2N5U2R9"/>
<dbReference type="Pfam" id="PF08696">
    <property type="entry name" value="Dna2"/>
    <property type="match status" value="1"/>
</dbReference>
<dbReference type="EMBL" id="PGCJ01000334">
    <property type="protein sequence ID" value="PLW32025.1"/>
    <property type="molecule type" value="Genomic_DNA"/>
</dbReference>
<evidence type="ECO:0000313" key="30">
    <source>
        <dbReference type="Proteomes" id="UP000235392"/>
    </source>
</evidence>
<keyword evidence="15" id="KW-0067">ATP-binding</keyword>
<dbReference type="GO" id="GO:0006281">
    <property type="term" value="P:DNA repair"/>
    <property type="evidence" value="ECO:0007669"/>
    <property type="project" value="UniProtKB-KW"/>
</dbReference>
<dbReference type="Gene3D" id="3.40.50.300">
    <property type="entry name" value="P-loop containing nucleotide triphosphate hydrolases"/>
    <property type="match status" value="2"/>
</dbReference>
<evidence type="ECO:0000256" key="16">
    <source>
        <dbReference type="ARBA" id="ARBA00023004"/>
    </source>
</evidence>
<feature type="domain" description="DNA2/NAM7 helicase helicase" evidence="25">
    <location>
        <begin position="833"/>
        <end position="925"/>
    </location>
</feature>
<keyword evidence="12" id="KW-0227">DNA damage</keyword>
<dbReference type="SUPFAM" id="SSF52540">
    <property type="entry name" value="P-loop containing nucleoside triphosphate hydrolases"/>
    <property type="match status" value="1"/>
</dbReference>
<feature type="compositionally biased region" description="Polar residues" evidence="23">
    <location>
        <begin position="37"/>
        <end position="55"/>
    </location>
</feature>
<keyword evidence="14" id="KW-0347">Helicase</keyword>
<dbReference type="GO" id="GO:0004519">
    <property type="term" value="F:endonuclease activity"/>
    <property type="evidence" value="ECO:0007669"/>
    <property type="project" value="UniProtKB-KW"/>
</dbReference>
<evidence type="ECO:0000256" key="2">
    <source>
        <dbReference type="ARBA" id="ARBA00004123"/>
    </source>
</evidence>
<dbReference type="CDD" id="cd18808">
    <property type="entry name" value="SF1_C_Upf1"/>
    <property type="match status" value="1"/>
</dbReference>
<feature type="region of interest" description="Disordered" evidence="23">
    <location>
        <begin position="1"/>
        <end position="112"/>
    </location>
</feature>
<keyword evidence="9" id="KW-0479">Metal-binding</keyword>
<dbReference type="GO" id="GO:0005634">
    <property type="term" value="C:nucleus"/>
    <property type="evidence" value="ECO:0007669"/>
    <property type="project" value="UniProtKB-SubCell"/>
</dbReference>
<proteinExistence type="inferred from homology"/>
<evidence type="ECO:0000256" key="6">
    <source>
        <dbReference type="ARBA" id="ARBA00022485"/>
    </source>
</evidence>
<keyword evidence="18" id="KW-0238">DNA-binding</keyword>
<name>A0A2N5U2R9_9BASI</name>
<evidence type="ECO:0000256" key="8">
    <source>
        <dbReference type="ARBA" id="ARBA00022722"/>
    </source>
</evidence>
<feature type="domain" description="DNA2/NAM7 helicase helicase" evidence="25">
    <location>
        <begin position="938"/>
        <end position="1001"/>
    </location>
</feature>
<dbReference type="OrthoDB" id="6513042at2759"/>
<dbReference type="PANTHER" id="PTHR43788:SF8">
    <property type="entry name" value="DNA-BINDING PROTEIN SMUBP-2"/>
    <property type="match status" value="1"/>
</dbReference>
<evidence type="ECO:0000259" key="26">
    <source>
        <dbReference type="Pfam" id="PF13087"/>
    </source>
</evidence>
<accession>A0A2N5U2R9</accession>
<feature type="domain" description="DNA2/NAM7 helicase-like C-terminal" evidence="26">
    <location>
        <begin position="1010"/>
        <end position="1224"/>
    </location>
</feature>
<dbReference type="FunFam" id="3.40.50.300:FF:001170">
    <property type="entry name" value="DNA replication helicase Dna2"/>
    <property type="match status" value="1"/>
</dbReference>
<keyword evidence="16" id="KW-0408">Iron</keyword>
<evidence type="ECO:0000313" key="29">
    <source>
        <dbReference type="Proteomes" id="UP000235388"/>
    </source>
</evidence>
<comment type="caution">
    <text evidence="28">The sequence shown here is derived from an EMBL/GenBank/DDBJ whole genome shotgun (WGS) entry which is preliminary data.</text>
</comment>
<evidence type="ECO:0000256" key="14">
    <source>
        <dbReference type="ARBA" id="ARBA00022806"/>
    </source>
</evidence>
<evidence type="ECO:0000313" key="27">
    <source>
        <dbReference type="EMBL" id="PLW15962.1"/>
    </source>
</evidence>
<evidence type="ECO:0000256" key="3">
    <source>
        <dbReference type="ARBA" id="ARBA00007913"/>
    </source>
</evidence>
<dbReference type="CDD" id="cd18041">
    <property type="entry name" value="DEXXQc_DNA2"/>
    <property type="match status" value="1"/>
</dbReference>
<dbReference type="GO" id="GO:0046872">
    <property type="term" value="F:metal ion binding"/>
    <property type="evidence" value="ECO:0007669"/>
    <property type="project" value="UniProtKB-KW"/>
</dbReference>
<dbReference type="Proteomes" id="UP000235388">
    <property type="component" value="Unassembled WGS sequence"/>
</dbReference>
<evidence type="ECO:0000256" key="4">
    <source>
        <dbReference type="ARBA" id="ARBA00012551"/>
    </source>
</evidence>
<gene>
    <name evidence="28" type="ORF">PCANC_20706</name>
    <name evidence="27" type="ORF">PCASD_18987</name>
</gene>
<evidence type="ECO:0000256" key="10">
    <source>
        <dbReference type="ARBA" id="ARBA00022741"/>
    </source>
</evidence>
<evidence type="ECO:0000313" key="28">
    <source>
        <dbReference type="EMBL" id="PLW32025.1"/>
    </source>
</evidence>
<dbReference type="InterPro" id="IPR011604">
    <property type="entry name" value="PDDEXK-like_dom_sf"/>
</dbReference>
<dbReference type="GO" id="GO:0006260">
    <property type="term" value="P:DNA replication"/>
    <property type="evidence" value="ECO:0007669"/>
    <property type="project" value="UniProtKB-KW"/>
</dbReference>
<keyword evidence="8" id="KW-0540">Nuclease</keyword>
<dbReference type="Proteomes" id="UP000235392">
    <property type="component" value="Unassembled WGS sequence"/>
</dbReference>
<evidence type="ECO:0000256" key="22">
    <source>
        <dbReference type="ARBA" id="ARBA00047995"/>
    </source>
</evidence>
<dbReference type="Pfam" id="PF13086">
    <property type="entry name" value="AAA_11"/>
    <property type="match status" value="2"/>
</dbReference>
<evidence type="ECO:0000256" key="1">
    <source>
        <dbReference type="ARBA" id="ARBA00001966"/>
    </source>
</evidence>
<feature type="compositionally biased region" description="Basic residues" evidence="23">
    <location>
        <begin position="1299"/>
        <end position="1311"/>
    </location>
</feature>
<keyword evidence="17" id="KW-0411">Iron-sulfur</keyword>
<evidence type="ECO:0000256" key="21">
    <source>
        <dbReference type="ARBA" id="ARBA00023268"/>
    </source>
</evidence>
<evidence type="ECO:0000256" key="11">
    <source>
        <dbReference type="ARBA" id="ARBA00022759"/>
    </source>
</evidence>
<keyword evidence="29" id="KW-1185">Reference proteome</keyword>
<dbReference type="InterPro" id="IPR047187">
    <property type="entry name" value="SF1_C_Upf1"/>
</dbReference>
<evidence type="ECO:0000256" key="23">
    <source>
        <dbReference type="SAM" id="MobiDB-lite"/>
    </source>
</evidence>
<evidence type="ECO:0000256" key="20">
    <source>
        <dbReference type="ARBA" id="ARBA00023242"/>
    </source>
</evidence>
<keyword evidence="20" id="KW-0539">Nucleus</keyword>
<dbReference type="EMBL" id="PGCI01000784">
    <property type="protein sequence ID" value="PLW15962.1"/>
    <property type="molecule type" value="Genomic_DNA"/>
</dbReference>
<feature type="compositionally biased region" description="Polar residues" evidence="23">
    <location>
        <begin position="1"/>
        <end position="12"/>
    </location>
</feature>
<dbReference type="InterPro" id="IPR050534">
    <property type="entry name" value="Coronavir_polyprotein_1ab"/>
</dbReference>
<evidence type="ECO:0000256" key="13">
    <source>
        <dbReference type="ARBA" id="ARBA00022801"/>
    </source>
</evidence>
<comment type="similarity">
    <text evidence="3">Belongs to the DNA2/NAM7 helicase family.</text>
</comment>
<evidence type="ECO:0000256" key="7">
    <source>
        <dbReference type="ARBA" id="ARBA00022705"/>
    </source>
</evidence>
<dbReference type="GO" id="GO:0003677">
    <property type="term" value="F:DNA binding"/>
    <property type="evidence" value="ECO:0007669"/>
    <property type="project" value="UniProtKB-KW"/>
</dbReference>
<evidence type="ECO:0000256" key="19">
    <source>
        <dbReference type="ARBA" id="ARBA00023204"/>
    </source>
</evidence>
<dbReference type="InterPro" id="IPR041679">
    <property type="entry name" value="DNA2/NAM7-like_C"/>
</dbReference>
<comment type="cofactor">
    <cofactor evidence="1">
        <name>[4Fe-4S] cluster</name>
        <dbReference type="ChEBI" id="CHEBI:49883"/>
    </cofactor>
</comment>
<sequence>MPPGKTTPTSAASFMDDLLAGLHPAGLHPAGPPPRKTPQSISSHVASKKGTQTTLPPLLVSDSRRIDFSSGSPAKASNEPPVSLTPAATPSKSEETTVKHVSPPKNEHTGWLEGIKDWGDFELSEEDLSQKSTPDVPQPAPLSQSFAQCRVEKMPEDAQWNPLNKRMERRVEVTFKSGDATKNKTLLLCDEWTDLTLDQGNPLNIVSFPGSPPINLQLDPLVFSRAEPGHVLILFPSLLISATVISNAPFCSRRSVLSTRLKISSTEIGEPIVRGNIVHEVIQNSLLRTQQEDPNLTAADSVQSIPDTWDINHIMQEARKACIRHISDLFMLGKSADEGVKMVSEHLQHLPSWSSKYLIDRKDDGKVVLNQDAVLIDPRTNTRAGQDEPRIGITGVLDTEEEIWSPKYGLKGKIDVTVEAHVLETPADSKNRFFKPHNSSDPQIYPLEIKTGRQPSGIEHIAQTMLYTLLLSDRYKVDITAGLLFYTSRDDLIRVRAVKDELRHLMMARNRLARYMHSEPSYSPEASLLKPTDIPDLEDLTAEHVHAPEHPILPEPIDSERGCCKCFEVEGCMLYRKAVEQVDSLPAQRGIDALRELYERKTYHLTPVHTEFFRRWEALVSHEEKELGKLKKQIWTMSAEERERTGNALANMTIDHSFHPDDGSYDPTATSKIHRHTYRLVRLPTKSNSAALHENKASSLLFGHISKHDPVVISIEGKRLGIARGFVLDLAPTSITVGLDHRLEEIEALPVGTHLMTYLTQYAATQPHGSSVRYRIDKDELLAGMGKIRDNLAQLFLENGNTKLRELVVDLRKPSFNPSHLEKMLTENNRAVHLNEEQVNVLTKVLAAEDYALVLGMPGTGKTTTIAELIKTLISMGKTVLLTSYTHSAVDNILSKLVDSKIDMLRLGNVDKVASALRRFTLQESDAPQSMEALEKKLMSPRLVATTSLSINHPLFNRRSFDYCIVDEASQVTLPTCLGPLRYANIFVLVGDHYQLPPLVKNPKAKAGGLETSLFKLLTEAHPAAVASLAMQYRMNDDIMSLSNALIYEGRLRSADPSISNLGLEIPLGIVTDAFHAQDPPAGCLESCWIADIMQPTRSVVFANTDLLHGKESKMGNQLQNEAEAHLALQLVNALVQRGVPASEIGIIAPYRQQIKLLSSLSQAHPELEILTADKSQGRDKACIIMSMVRNNAEEEVGELLRDWRRINVCLTRAKRKLVLLGSKQTLRHSHVLGQFFDFISTRGWIYDLQPDCVHLHRALDAPTSPSINPNKHHIHHQHLAPSSSLSKRSADHLSPSKPRPHKQQLSHHTQRLSAATAHFGVLRDVTLNLIAHDSSAPHL</sequence>
<dbReference type="GO" id="GO:0005524">
    <property type="term" value="F:ATP binding"/>
    <property type="evidence" value="ECO:0007669"/>
    <property type="project" value="UniProtKB-KW"/>
</dbReference>
<organism evidence="28 29">
    <name type="scientific">Puccinia coronata f. sp. avenae</name>
    <dbReference type="NCBI Taxonomy" id="200324"/>
    <lineage>
        <taxon>Eukaryota</taxon>
        <taxon>Fungi</taxon>
        <taxon>Dikarya</taxon>
        <taxon>Basidiomycota</taxon>
        <taxon>Pucciniomycotina</taxon>
        <taxon>Pucciniomycetes</taxon>
        <taxon>Pucciniales</taxon>
        <taxon>Pucciniaceae</taxon>
        <taxon>Puccinia</taxon>
    </lineage>
</organism>
<evidence type="ECO:0000259" key="24">
    <source>
        <dbReference type="Pfam" id="PF08696"/>
    </source>
</evidence>
<dbReference type="GO" id="GO:0043139">
    <property type="term" value="F:5'-3' DNA helicase activity"/>
    <property type="evidence" value="ECO:0007669"/>
    <property type="project" value="TreeGrafter"/>
</dbReference>
<protein>
    <recommendedName>
        <fullName evidence="5">DNA replication ATP-dependent helicase/nuclease DNA2</fullName>
        <ecNumber evidence="4">3.6.4.12</ecNumber>
    </recommendedName>
</protein>
<dbReference type="InterPro" id="IPR026851">
    <property type="entry name" value="Dna2/JHS1_DEXXQ-box"/>
</dbReference>
<keyword evidence="13" id="KW-0378">Hydrolase</keyword>
<feature type="region of interest" description="Disordered" evidence="23">
    <location>
        <begin position="1265"/>
        <end position="1311"/>
    </location>
</feature>
<reference evidence="29 30" key="1">
    <citation type="submission" date="2017-11" db="EMBL/GenBank/DDBJ databases">
        <title>De novo assembly and phasing of dikaryotic genomes from two isolates of Puccinia coronata f. sp. avenae, the causal agent of oat crown rust.</title>
        <authorList>
            <person name="Miller M.E."/>
            <person name="Zhang Y."/>
            <person name="Omidvar V."/>
            <person name="Sperschneider J."/>
            <person name="Schwessinger B."/>
            <person name="Raley C."/>
            <person name="Palmer J.M."/>
            <person name="Garnica D."/>
            <person name="Upadhyaya N."/>
            <person name="Rathjen J."/>
            <person name="Taylor J.M."/>
            <person name="Park R.F."/>
            <person name="Dodds P.N."/>
            <person name="Hirsch C.D."/>
            <person name="Kianian S.F."/>
            <person name="Figueroa M."/>
        </authorList>
    </citation>
    <scope>NUCLEOTIDE SEQUENCE [LARGE SCALE GENOMIC DNA]</scope>
    <source>
        <strain evidence="28">12NC29</strain>
        <strain evidence="27">12SD80</strain>
    </source>
</reference>
<feature type="domain" description="DNA replication factor Dna2 N-terminal" evidence="24">
    <location>
        <begin position="180"/>
        <end position="420"/>
    </location>
</feature>
<evidence type="ECO:0000256" key="5">
    <source>
        <dbReference type="ARBA" id="ARBA00021516"/>
    </source>
</evidence>
<dbReference type="GO" id="GO:0051539">
    <property type="term" value="F:4 iron, 4 sulfur cluster binding"/>
    <property type="evidence" value="ECO:0007669"/>
    <property type="project" value="UniProtKB-KW"/>
</dbReference>